<keyword evidence="2" id="KW-1133">Transmembrane helix</keyword>
<dbReference type="AlphaFoldDB" id="A0A7J6MRE4"/>
<feature type="transmembrane region" description="Helical" evidence="2">
    <location>
        <begin position="561"/>
        <end position="584"/>
    </location>
</feature>
<feature type="compositionally biased region" description="Low complexity" evidence="1">
    <location>
        <begin position="211"/>
        <end position="223"/>
    </location>
</feature>
<feature type="region of interest" description="Disordered" evidence="1">
    <location>
        <begin position="76"/>
        <end position="104"/>
    </location>
</feature>
<evidence type="ECO:0000313" key="3">
    <source>
        <dbReference type="EMBL" id="KAF4674135.1"/>
    </source>
</evidence>
<gene>
    <name evidence="3" type="ORF">FOL47_009672</name>
</gene>
<feature type="transmembrane region" description="Helical" evidence="2">
    <location>
        <begin position="533"/>
        <end position="555"/>
    </location>
</feature>
<accession>A0A7J6MRE4</accession>
<evidence type="ECO:0000256" key="1">
    <source>
        <dbReference type="SAM" id="MobiDB-lite"/>
    </source>
</evidence>
<keyword evidence="2" id="KW-0472">Membrane</keyword>
<feature type="compositionally biased region" description="Basic and acidic residues" evidence="1">
    <location>
        <begin position="199"/>
        <end position="210"/>
    </location>
</feature>
<feature type="compositionally biased region" description="Polar residues" evidence="1">
    <location>
        <begin position="95"/>
        <end position="104"/>
    </location>
</feature>
<proteinExistence type="predicted"/>
<dbReference type="EMBL" id="JAAPAO010000069">
    <property type="protein sequence ID" value="KAF4674135.1"/>
    <property type="molecule type" value="Genomic_DNA"/>
</dbReference>
<evidence type="ECO:0000313" key="4">
    <source>
        <dbReference type="Proteomes" id="UP000591131"/>
    </source>
</evidence>
<feature type="region of interest" description="Disordered" evidence="1">
    <location>
        <begin position="198"/>
        <end position="223"/>
    </location>
</feature>
<dbReference type="OrthoDB" id="434113at2759"/>
<feature type="transmembrane region" description="Helical" evidence="2">
    <location>
        <begin position="389"/>
        <end position="413"/>
    </location>
</feature>
<feature type="transmembrane region" description="Helical" evidence="2">
    <location>
        <begin position="434"/>
        <end position="457"/>
    </location>
</feature>
<evidence type="ECO:0000256" key="2">
    <source>
        <dbReference type="SAM" id="Phobius"/>
    </source>
</evidence>
<feature type="transmembrane region" description="Helical" evidence="2">
    <location>
        <begin position="477"/>
        <end position="495"/>
    </location>
</feature>
<name>A0A7J6MRE4_PERCH</name>
<keyword evidence="4" id="KW-1185">Reference proteome</keyword>
<protein>
    <submittedName>
        <fullName evidence="3">Uncharacterized protein</fullName>
    </submittedName>
</protein>
<keyword evidence="2" id="KW-0812">Transmembrane</keyword>
<organism evidence="3 4">
    <name type="scientific">Perkinsus chesapeaki</name>
    <name type="common">Clam parasite</name>
    <name type="synonym">Perkinsus andrewsi</name>
    <dbReference type="NCBI Taxonomy" id="330153"/>
    <lineage>
        <taxon>Eukaryota</taxon>
        <taxon>Sar</taxon>
        <taxon>Alveolata</taxon>
        <taxon>Perkinsozoa</taxon>
        <taxon>Perkinsea</taxon>
        <taxon>Perkinsida</taxon>
        <taxon>Perkinsidae</taxon>
        <taxon>Perkinsus</taxon>
    </lineage>
</organism>
<feature type="transmembrane region" description="Helical" evidence="2">
    <location>
        <begin position="637"/>
        <end position="656"/>
    </location>
</feature>
<reference evidence="3 4" key="1">
    <citation type="submission" date="2020-04" db="EMBL/GenBank/DDBJ databases">
        <title>Perkinsus chesapeaki whole genome sequence.</title>
        <authorList>
            <person name="Bogema D.R."/>
        </authorList>
    </citation>
    <scope>NUCLEOTIDE SEQUENCE [LARGE SCALE GENOMIC DNA]</scope>
    <source>
        <strain evidence="3">ATCC PRA-425</strain>
    </source>
</reference>
<dbReference type="Proteomes" id="UP000591131">
    <property type="component" value="Unassembled WGS sequence"/>
</dbReference>
<feature type="transmembrane region" description="Helical" evidence="2">
    <location>
        <begin position="362"/>
        <end position="383"/>
    </location>
</feature>
<sequence length="657" mass="73828">MTMPSRVTSLTRHPTYDQEALSKVLCDKIDYLLDHRLGNIREELRVAVDACRTLHNERTIKRHKTTDDLDDAREALEESSAQPNAIKDRRKPRSASMSTIATSNSLQKENTEWLKLDMGEAKANSYLDRVLGATVAPVPEELSRNTGTQTLIEEFEVDGKSSLSPLWRGVSTELTVGKRTRSASDELHSRPSAYSRLFKSKDRRPFEPTRLRSAPSRSPSSLDRAYEKVLRSMRGGALLPAVVRQSSPQMSVEDITENMDFVSLGLMNVLKRDDGDHDGDNQEKYPIEAVLEAGQMGQCGEDQFHSIFGLQREVVEHLNQQMLQSFQPDASSRKFSWLTLALKIFGLVMWSRRNLKRRCISVLYMIPFTTAPLVVTVLELIRIPKSNPLTAIVIGLHGMVALYCRLYLIWWLGHKCSASHAMKKYARHHMFEERWWNLSIKYACLTAAASIAYNALLVSSMPTVGVILAEILEQMDIALMVWFSALTISFCSLAADDFARRAVCTTLLDGIIVRYTILCAVVRKVSTSIEQAIVFLTNFGAVTMVLVLLVVLSGVSVTDKVAQFIASCSLLGMAVALLHMIATVNLKFKRLPMIVNTMNFGCEIDHDKWCVVSFMQLNEGGFYLYGMRLMREAAMKALWLIVVSGSFMIMRMLGFAP</sequence>
<comment type="caution">
    <text evidence="3">The sequence shown here is derived from an EMBL/GenBank/DDBJ whole genome shotgun (WGS) entry which is preliminary data.</text>
</comment>